<sequence>MSARKVRNLLLLLLFGGMIAATVAFSPKASADPDEFWASYAIDYGKTVVCQQFSSDGINQETFNHLGRFLMYGEGYSPEEAGKITILSAQMYCPEYIPRITLVAKQFGKTTRA</sequence>
<accession>A0A2L1IWY1</accession>
<proteinExistence type="predicted"/>
<organism evidence="1 2">
    <name type="scientific">Mycobacterium phage Cuke</name>
    <dbReference type="NCBI Taxonomy" id="2079417"/>
    <lineage>
        <taxon>Viruses</taxon>
        <taxon>Duplodnaviria</taxon>
        <taxon>Heunggongvirae</taxon>
        <taxon>Uroviricota</taxon>
        <taxon>Caudoviricetes</taxon>
        <taxon>Cukevirus</taxon>
        <taxon>Cukevirus cuke</taxon>
    </lineage>
</organism>
<dbReference type="EMBL" id="MG757156">
    <property type="protein sequence ID" value="AVD99678.1"/>
    <property type="molecule type" value="Genomic_DNA"/>
</dbReference>
<keyword evidence="2" id="KW-1185">Reference proteome</keyword>
<name>A0A2L1IWY1_9CAUD</name>
<gene>
    <name evidence="1" type="ORF">SEA_CUKE_60</name>
</gene>
<reference evidence="2" key="1">
    <citation type="submission" date="2018-01" db="EMBL/GenBank/DDBJ databases">
        <authorList>
            <person name="Gaut B.S."/>
            <person name="Morton B.R."/>
            <person name="Clegg M.T."/>
            <person name="Duvall M.R."/>
        </authorList>
    </citation>
    <scope>NUCLEOTIDE SEQUENCE [LARGE SCALE GENOMIC DNA]</scope>
</reference>
<evidence type="ECO:0008006" key="3">
    <source>
        <dbReference type="Google" id="ProtNLM"/>
    </source>
</evidence>
<evidence type="ECO:0000313" key="1">
    <source>
        <dbReference type="EMBL" id="AVD99678.1"/>
    </source>
</evidence>
<protein>
    <recommendedName>
        <fullName evidence="3">DUF732 domain-containing protein</fullName>
    </recommendedName>
</protein>
<evidence type="ECO:0000313" key="2">
    <source>
        <dbReference type="Proteomes" id="UP000240246"/>
    </source>
</evidence>
<dbReference type="Proteomes" id="UP000240246">
    <property type="component" value="Segment"/>
</dbReference>